<proteinExistence type="predicted"/>
<gene>
    <name evidence="2" type="ORF">BECKH772A_GA0070896_1000341</name>
    <name evidence="3" type="ORF">BECKH772B_GA0070898_1000340</name>
    <name evidence="4" type="ORF">BECKH772C_GA0070978_1000340</name>
</gene>
<dbReference type="Gene3D" id="2.10.70.10">
    <property type="entry name" value="Complement Module, domain 1"/>
    <property type="match status" value="1"/>
</dbReference>
<dbReference type="AlphaFoldDB" id="A0A450UT64"/>
<feature type="region of interest" description="Disordered" evidence="1">
    <location>
        <begin position="1"/>
        <end position="22"/>
    </location>
</feature>
<organism evidence="4">
    <name type="scientific">Candidatus Kentrum eta</name>
    <dbReference type="NCBI Taxonomy" id="2126337"/>
    <lineage>
        <taxon>Bacteria</taxon>
        <taxon>Pseudomonadati</taxon>
        <taxon>Pseudomonadota</taxon>
        <taxon>Gammaproteobacteria</taxon>
        <taxon>Candidatus Kentrum</taxon>
    </lineage>
</organism>
<name>A0A450UT64_9GAMM</name>
<dbReference type="EMBL" id="CAADFG010000003">
    <property type="protein sequence ID" value="VFJ87478.1"/>
    <property type="molecule type" value="Genomic_DNA"/>
</dbReference>
<evidence type="ECO:0000313" key="2">
    <source>
        <dbReference type="EMBL" id="VFJ87478.1"/>
    </source>
</evidence>
<reference evidence="4" key="1">
    <citation type="submission" date="2019-02" db="EMBL/GenBank/DDBJ databases">
        <authorList>
            <person name="Gruber-Vodicka R. H."/>
            <person name="Seah K. B. B."/>
        </authorList>
    </citation>
    <scope>NUCLEOTIDE SEQUENCE</scope>
    <source>
        <strain evidence="4">BECK_SA2B12</strain>
        <strain evidence="2">BECK_SA2B15</strain>
        <strain evidence="3">BECK_SA2B20</strain>
    </source>
</reference>
<feature type="compositionally biased region" description="Polar residues" evidence="1">
    <location>
        <begin position="1"/>
        <end position="13"/>
    </location>
</feature>
<evidence type="ECO:0000313" key="3">
    <source>
        <dbReference type="EMBL" id="VFJ89115.1"/>
    </source>
</evidence>
<dbReference type="Pfam" id="PF10636">
    <property type="entry name" value="hemP"/>
    <property type="match status" value="1"/>
</dbReference>
<evidence type="ECO:0000313" key="4">
    <source>
        <dbReference type="EMBL" id="VFJ95803.1"/>
    </source>
</evidence>
<accession>A0A450UT64</accession>
<evidence type="ECO:0000256" key="1">
    <source>
        <dbReference type="SAM" id="MobiDB-lite"/>
    </source>
</evidence>
<sequence>MHSNNFAAQNHKTITMEDNEGHRFTGLSPCAGPLYRQSAANNRRHWGDTGRLAIMHGEDEYPLRITSKGKLILTK</sequence>
<dbReference type="InterPro" id="IPR019600">
    <property type="entry name" value="Hemin_uptake_protein_HemP"/>
</dbReference>
<dbReference type="EMBL" id="CAADFJ010000003">
    <property type="protein sequence ID" value="VFJ95803.1"/>
    <property type="molecule type" value="Genomic_DNA"/>
</dbReference>
<dbReference type="EMBL" id="CAADFI010000003">
    <property type="protein sequence ID" value="VFJ89115.1"/>
    <property type="molecule type" value="Genomic_DNA"/>
</dbReference>
<protein>
    <submittedName>
        <fullName evidence="4">Hemin uptake protein hemP</fullName>
    </submittedName>
</protein>